<dbReference type="InterPro" id="IPR008532">
    <property type="entry name" value="NFACT_RNA-bd"/>
</dbReference>
<dbReference type="GO" id="GO:0043023">
    <property type="term" value="F:ribosomal large subunit binding"/>
    <property type="evidence" value="ECO:0007669"/>
    <property type="project" value="TreeGrafter"/>
</dbReference>
<dbReference type="AlphaFoldDB" id="A0A2W5US32"/>
<evidence type="ECO:0000256" key="2">
    <source>
        <dbReference type="SAM" id="MobiDB-lite"/>
    </source>
</evidence>
<dbReference type="Gene3D" id="2.30.310.10">
    <property type="entry name" value="ibrinogen binding protein from staphylococcus aureus domain"/>
    <property type="match status" value="1"/>
</dbReference>
<gene>
    <name evidence="4" type="ORF">DI536_16615</name>
</gene>
<dbReference type="GO" id="GO:0072344">
    <property type="term" value="P:rescue of stalled ribosome"/>
    <property type="evidence" value="ECO:0007669"/>
    <property type="project" value="TreeGrafter"/>
</dbReference>
<organism evidence="4 5">
    <name type="scientific">Archangium gephyra</name>
    <dbReference type="NCBI Taxonomy" id="48"/>
    <lineage>
        <taxon>Bacteria</taxon>
        <taxon>Pseudomonadati</taxon>
        <taxon>Myxococcota</taxon>
        <taxon>Myxococcia</taxon>
        <taxon>Myxococcales</taxon>
        <taxon>Cystobacterineae</taxon>
        <taxon>Archangiaceae</taxon>
        <taxon>Archangium</taxon>
    </lineage>
</organism>
<feature type="coiled-coil region" evidence="1">
    <location>
        <begin position="286"/>
        <end position="313"/>
    </location>
</feature>
<comment type="caution">
    <text evidence="4">The sequence shown here is derived from an EMBL/GenBank/DDBJ whole genome shotgun (WGS) entry which is preliminary data.</text>
</comment>
<sequence>MSLRPDELVAIAAELNRELAGGVVQKVYAPTTTRVYFEVRVPGRSVTMLVCSDAGATRISAVLERPQNPPTPPTWQSVFRRELTGAKLVDAEALPTRKTLLLHFTKDARYLTLVLEVTTAPVIVLCAGENVLSQSIPTRPGLRVGHPWKPLEAHEGKPQPSRLQGERTFLRLSHAAEALLATVEQKTWVDARRAPLLAKLKKLRRTVEKVRVEADRSAQANALRREGELLTQNLYRLKRGEASVTLTEYLEDGSTNDVVVTLDPRRTPQQEVEHRFHQYKRQLRGAEMAKARLATLHKEEEGLQAQLTALETAPPEAPPLQSSPRSTAQQQPLPPYREYLGHGGQKIWVGRGSAHNDALTFHVARPFHVWFHARGVPGAHVVVPLDKQAQLTPEVLLDAAHLAAHNSDAKGEPRVEVSYVPVKYVHKPKDSAPGAVTYTREKTLMLRLEPGRLERLLSAQSEP</sequence>
<dbReference type="InterPro" id="IPR051608">
    <property type="entry name" value="RQC_Subunit_NEMF"/>
</dbReference>
<evidence type="ECO:0000313" key="5">
    <source>
        <dbReference type="Proteomes" id="UP000249061"/>
    </source>
</evidence>
<dbReference type="Pfam" id="PF05833">
    <property type="entry name" value="NFACT_N"/>
    <property type="match status" value="2"/>
</dbReference>
<dbReference type="Proteomes" id="UP000249061">
    <property type="component" value="Unassembled WGS sequence"/>
</dbReference>
<evidence type="ECO:0000259" key="3">
    <source>
        <dbReference type="Pfam" id="PF05670"/>
    </source>
</evidence>
<dbReference type="PANTHER" id="PTHR15239:SF6">
    <property type="entry name" value="RIBOSOME QUALITY CONTROL COMPLEX SUBUNIT NEMF"/>
    <property type="match status" value="1"/>
</dbReference>
<reference evidence="4 5" key="1">
    <citation type="submission" date="2017-08" db="EMBL/GenBank/DDBJ databases">
        <title>Infants hospitalized years apart are colonized by the same room-sourced microbial strains.</title>
        <authorList>
            <person name="Brooks B."/>
            <person name="Olm M.R."/>
            <person name="Firek B.A."/>
            <person name="Baker R."/>
            <person name="Thomas B.C."/>
            <person name="Morowitz M.J."/>
            <person name="Banfield J.F."/>
        </authorList>
    </citation>
    <scope>NUCLEOTIDE SEQUENCE [LARGE SCALE GENOMIC DNA]</scope>
    <source>
        <strain evidence="4">S2_003_000_R2_14</strain>
    </source>
</reference>
<dbReference type="EMBL" id="QFQP01000013">
    <property type="protein sequence ID" value="PZR11948.1"/>
    <property type="molecule type" value="Genomic_DNA"/>
</dbReference>
<proteinExistence type="predicted"/>
<dbReference type="PANTHER" id="PTHR15239">
    <property type="entry name" value="NUCLEAR EXPORT MEDIATOR FACTOR NEMF"/>
    <property type="match status" value="1"/>
</dbReference>
<dbReference type="Pfam" id="PF05670">
    <property type="entry name" value="NFACT-R_1"/>
    <property type="match status" value="1"/>
</dbReference>
<keyword evidence="1" id="KW-0175">Coiled coil</keyword>
<accession>A0A2W5US32</accession>
<dbReference type="GO" id="GO:1990112">
    <property type="term" value="C:RQC complex"/>
    <property type="evidence" value="ECO:0007669"/>
    <property type="project" value="TreeGrafter"/>
</dbReference>
<protein>
    <recommendedName>
        <fullName evidence="3">NFACT RNA-binding domain-containing protein</fullName>
    </recommendedName>
</protein>
<dbReference type="GO" id="GO:0000049">
    <property type="term" value="F:tRNA binding"/>
    <property type="evidence" value="ECO:0007669"/>
    <property type="project" value="TreeGrafter"/>
</dbReference>
<feature type="domain" description="NFACT RNA-binding" evidence="3">
    <location>
        <begin position="344"/>
        <end position="430"/>
    </location>
</feature>
<name>A0A2W5US32_9BACT</name>
<feature type="compositionally biased region" description="Polar residues" evidence="2">
    <location>
        <begin position="322"/>
        <end position="331"/>
    </location>
</feature>
<feature type="region of interest" description="Disordered" evidence="2">
    <location>
        <begin position="314"/>
        <end position="333"/>
    </location>
</feature>
<evidence type="ECO:0000313" key="4">
    <source>
        <dbReference type="EMBL" id="PZR11948.1"/>
    </source>
</evidence>
<evidence type="ECO:0000256" key="1">
    <source>
        <dbReference type="SAM" id="Coils"/>
    </source>
</evidence>